<name>A0A545ALC3_9ACTN</name>
<accession>A0A545ALC3</accession>
<dbReference type="InParanoid" id="A0A545ALC3"/>
<evidence type="ECO:0000259" key="2">
    <source>
        <dbReference type="Pfam" id="PF12697"/>
    </source>
</evidence>
<dbReference type="Pfam" id="PF12697">
    <property type="entry name" value="Abhydrolase_6"/>
    <property type="match status" value="1"/>
</dbReference>
<feature type="compositionally biased region" description="Basic residues" evidence="1">
    <location>
        <begin position="115"/>
        <end position="124"/>
    </location>
</feature>
<comment type="caution">
    <text evidence="3">The sequence shown here is derived from an EMBL/GenBank/DDBJ whole genome shotgun (WGS) entry which is preliminary data.</text>
</comment>
<evidence type="ECO:0000313" key="3">
    <source>
        <dbReference type="EMBL" id="TQS42128.1"/>
    </source>
</evidence>
<sequence>MVHACESGTEPIAGPVVLLGHSSGAQVVAEAAAGRADVAVVVLVSPIVDPAVRRLPVLAFRWLFDGRGESRGLLAGLGPAPGALRRGARVALVLLERPGGVFRRTPAGRRGTMGRPRRLRGPPL</sequence>
<dbReference type="Proteomes" id="UP000317982">
    <property type="component" value="Unassembled WGS sequence"/>
</dbReference>
<feature type="compositionally biased region" description="Low complexity" evidence="1">
    <location>
        <begin position="104"/>
        <end position="114"/>
    </location>
</feature>
<dbReference type="AlphaFoldDB" id="A0A545ALC3"/>
<reference evidence="3 4" key="1">
    <citation type="submission" date="2019-07" db="EMBL/GenBank/DDBJ databases">
        <title>Cryptosporangium phraense sp. nov., isolated from plant litter.</title>
        <authorList>
            <person name="Suriyachadkun C."/>
        </authorList>
    </citation>
    <scope>NUCLEOTIDE SEQUENCE [LARGE SCALE GENOMIC DNA]</scope>
    <source>
        <strain evidence="3 4">A-T 5661</strain>
    </source>
</reference>
<protein>
    <submittedName>
        <fullName evidence="3">Alpha/beta hydrolase</fullName>
    </submittedName>
</protein>
<keyword evidence="4" id="KW-1185">Reference proteome</keyword>
<dbReference type="EMBL" id="VIRS01000020">
    <property type="protein sequence ID" value="TQS42128.1"/>
    <property type="molecule type" value="Genomic_DNA"/>
</dbReference>
<keyword evidence="3" id="KW-0378">Hydrolase</keyword>
<dbReference type="InterPro" id="IPR000073">
    <property type="entry name" value="AB_hydrolase_1"/>
</dbReference>
<feature type="region of interest" description="Disordered" evidence="1">
    <location>
        <begin position="104"/>
        <end position="124"/>
    </location>
</feature>
<proteinExistence type="predicted"/>
<evidence type="ECO:0000256" key="1">
    <source>
        <dbReference type="SAM" id="MobiDB-lite"/>
    </source>
</evidence>
<dbReference type="InterPro" id="IPR029058">
    <property type="entry name" value="AB_hydrolase_fold"/>
</dbReference>
<gene>
    <name evidence="3" type="ORF">FL583_26440</name>
</gene>
<organism evidence="3 4">
    <name type="scientific">Cryptosporangium phraense</name>
    <dbReference type="NCBI Taxonomy" id="2593070"/>
    <lineage>
        <taxon>Bacteria</taxon>
        <taxon>Bacillati</taxon>
        <taxon>Actinomycetota</taxon>
        <taxon>Actinomycetes</taxon>
        <taxon>Cryptosporangiales</taxon>
        <taxon>Cryptosporangiaceae</taxon>
        <taxon>Cryptosporangium</taxon>
    </lineage>
</organism>
<feature type="domain" description="AB hydrolase-1" evidence="2">
    <location>
        <begin position="13"/>
        <end position="106"/>
    </location>
</feature>
<dbReference type="GO" id="GO:0016787">
    <property type="term" value="F:hydrolase activity"/>
    <property type="evidence" value="ECO:0007669"/>
    <property type="project" value="UniProtKB-KW"/>
</dbReference>
<dbReference type="SUPFAM" id="SSF53474">
    <property type="entry name" value="alpha/beta-Hydrolases"/>
    <property type="match status" value="1"/>
</dbReference>
<dbReference type="Gene3D" id="3.40.50.1820">
    <property type="entry name" value="alpha/beta hydrolase"/>
    <property type="match status" value="1"/>
</dbReference>
<evidence type="ECO:0000313" key="4">
    <source>
        <dbReference type="Proteomes" id="UP000317982"/>
    </source>
</evidence>